<organism evidence="2 3">
    <name type="scientific">Candidatus Gottesmanbacteria bacterium GW2011_GWA1_34_13</name>
    <dbReference type="NCBI Taxonomy" id="1618434"/>
    <lineage>
        <taxon>Bacteria</taxon>
        <taxon>Candidatus Gottesmaniibacteriota</taxon>
    </lineage>
</organism>
<evidence type="ECO:0000313" key="3">
    <source>
        <dbReference type="Proteomes" id="UP000034176"/>
    </source>
</evidence>
<feature type="coiled-coil region" evidence="1">
    <location>
        <begin position="110"/>
        <end position="154"/>
    </location>
</feature>
<keyword evidence="1" id="KW-0175">Coiled coil</keyword>
<gene>
    <name evidence="2" type="ORF">UR52_C0013G0003</name>
</gene>
<sequence>MYAYKMEKLGRPKDGFSRIYYYVCSTVSKYGNQACKRYICGQQRVEQSVVDEIRSLAKSPEAQMSFENTLKDISDKGVSIKGKTIKRELEKIPQIRDRYSKALGLNLMSYDEYGKQMNELTEKEKLLSAQNGELQQEIEENKKLKEKVSKAISVFKNFDRIWGNAAFEVKKEYQM</sequence>
<evidence type="ECO:0000313" key="2">
    <source>
        <dbReference type="EMBL" id="KKP59120.1"/>
    </source>
</evidence>
<dbReference type="AlphaFoldDB" id="A0A0G0D7D3"/>
<evidence type="ECO:0008006" key="4">
    <source>
        <dbReference type="Google" id="ProtNLM"/>
    </source>
</evidence>
<protein>
    <recommendedName>
        <fullName evidence="4">Recombinase</fullName>
    </recommendedName>
</protein>
<name>A0A0G0D7D3_9BACT</name>
<dbReference type="STRING" id="1618434.UR52_C0013G0003"/>
<proteinExistence type="predicted"/>
<dbReference type="EMBL" id="LBPN01000013">
    <property type="protein sequence ID" value="KKP59120.1"/>
    <property type="molecule type" value="Genomic_DNA"/>
</dbReference>
<comment type="caution">
    <text evidence="2">The sequence shown here is derived from an EMBL/GenBank/DDBJ whole genome shotgun (WGS) entry which is preliminary data.</text>
</comment>
<dbReference type="Proteomes" id="UP000034176">
    <property type="component" value="Unassembled WGS sequence"/>
</dbReference>
<evidence type="ECO:0000256" key="1">
    <source>
        <dbReference type="SAM" id="Coils"/>
    </source>
</evidence>
<accession>A0A0G0D7D3</accession>
<reference evidence="2 3" key="1">
    <citation type="journal article" date="2015" name="Nature">
        <title>rRNA introns, odd ribosomes, and small enigmatic genomes across a large radiation of phyla.</title>
        <authorList>
            <person name="Brown C.T."/>
            <person name="Hug L.A."/>
            <person name="Thomas B.C."/>
            <person name="Sharon I."/>
            <person name="Castelle C.J."/>
            <person name="Singh A."/>
            <person name="Wilkins M.J."/>
            <person name="Williams K.H."/>
            <person name="Banfield J.F."/>
        </authorList>
    </citation>
    <scope>NUCLEOTIDE SEQUENCE [LARGE SCALE GENOMIC DNA]</scope>
</reference>